<dbReference type="AlphaFoldDB" id="A0A7Y8FEE7"/>
<keyword evidence="1" id="KW-0805">Transcription regulation</keyword>
<dbReference type="InterPro" id="IPR011075">
    <property type="entry name" value="TetR_C"/>
</dbReference>
<dbReference type="GO" id="GO:0003700">
    <property type="term" value="F:DNA-binding transcription factor activity"/>
    <property type="evidence" value="ECO:0007669"/>
    <property type="project" value="TreeGrafter"/>
</dbReference>
<keyword evidence="3" id="KW-0804">Transcription</keyword>
<comment type="caution">
    <text evidence="6">The sequence shown here is derived from an EMBL/GenBank/DDBJ whole genome shotgun (WGS) entry which is preliminary data.</text>
</comment>
<accession>A0A7Y8FEE7</accession>
<dbReference type="PROSITE" id="PS50977">
    <property type="entry name" value="HTH_TETR_2"/>
    <property type="match status" value="1"/>
</dbReference>
<evidence type="ECO:0000313" key="6">
    <source>
        <dbReference type="EMBL" id="NWE77765.1"/>
    </source>
</evidence>
<dbReference type="PANTHER" id="PTHR30055">
    <property type="entry name" value="HTH-TYPE TRANSCRIPTIONAL REGULATOR RUTR"/>
    <property type="match status" value="1"/>
</dbReference>
<dbReference type="RefSeq" id="WP_177115112.1">
    <property type="nucleotide sequence ID" value="NZ_JACARF010000023.1"/>
</dbReference>
<protein>
    <submittedName>
        <fullName evidence="6">TetR/AcrR family transcriptional regulator</fullName>
    </submittedName>
</protein>
<evidence type="ECO:0000256" key="3">
    <source>
        <dbReference type="ARBA" id="ARBA00023163"/>
    </source>
</evidence>
<gene>
    <name evidence="6" type="ORF">HX828_19535</name>
</gene>
<name>A0A7Y8FEE7_9PSED</name>
<keyword evidence="2 4" id="KW-0238">DNA-binding</keyword>
<dbReference type="InterPro" id="IPR009057">
    <property type="entry name" value="Homeodomain-like_sf"/>
</dbReference>
<dbReference type="PANTHER" id="PTHR30055:SF148">
    <property type="entry name" value="TETR-FAMILY TRANSCRIPTIONAL REGULATOR"/>
    <property type="match status" value="1"/>
</dbReference>
<dbReference type="Gene3D" id="1.10.357.10">
    <property type="entry name" value="Tetracycline Repressor, domain 2"/>
    <property type="match status" value="1"/>
</dbReference>
<evidence type="ECO:0000256" key="1">
    <source>
        <dbReference type="ARBA" id="ARBA00023015"/>
    </source>
</evidence>
<feature type="domain" description="HTH tetR-type" evidence="5">
    <location>
        <begin position="1"/>
        <end position="55"/>
    </location>
</feature>
<evidence type="ECO:0000259" key="5">
    <source>
        <dbReference type="PROSITE" id="PS50977"/>
    </source>
</evidence>
<dbReference type="InterPro" id="IPR036271">
    <property type="entry name" value="Tet_transcr_reg_TetR-rel_C_sf"/>
</dbReference>
<evidence type="ECO:0000313" key="7">
    <source>
        <dbReference type="Proteomes" id="UP000537188"/>
    </source>
</evidence>
<dbReference type="Pfam" id="PF16859">
    <property type="entry name" value="TetR_C_11"/>
    <property type="match status" value="1"/>
</dbReference>
<dbReference type="Gene3D" id="1.10.10.60">
    <property type="entry name" value="Homeodomain-like"/>
    <property type="match status" value="1"/>
</dbReference>
<dbReference type="GO" id="GO:0000976">
    <property type="term" value="F:transcription cis-regulatory region binding"/>
    <property type="evidence" value="ECO:0007669"/>
    <property type="project" value="TreeGrafter"/>
</dbReference>
<dbReference type="SUPFAM" id="SSF46689">
    <property type="entry name" value="Homeodomain-like"/>
    <property type="match status" value="1"/>
</dbReference>
<proteinExistence type="predicted"/>
<sequence length="179" mass="19406">MADAVRVLLESGGYRAISYQEVASIAGVGRATVYRRWPTRAALTFFGISQMVTQQIVIADTGTIERDLPETLMSLARFLATPFGRAALTASLEIEVDSEIRHALWLERAGEIRRMFDRAYGRGQLPSTANVDVGLSMAAGSVYFRIAVAASHPDAAWIESVAASVLYALRQEPIGLSTA</sequence>
<dbReference type="InterPro" id="IPR001647">
    <property type="entry name" value="HTH_TetR"/>
</dbReference>
<feature type="DNA-binding region" description="H-T-H motif" evidence="4">
    <location>
        <begin position="18"/>
        <end position="37"/>
    </location>
</feature>
<reference evidence="6 7" key="1">
    <citation type="submission" date="2020-04" db="EMBL/GenBank/DDBJ databases">
        <title>Molecular characterization of pseudomonads from Agaricus bisporus reveal novel blotch 2 pathogens in Western Europe.</title>
        <authorList>
            <person name="Taparia T."/>
            <person name="Krijger M."/>
            <person name="Haynes E."/>
            <person name="Elpinstone J.G."/>
            <person name="Noble R."/>
            <person name="Van Der Wolf J."/>
        </authorList>
    </citation>
    <scope>NUCLEOTIDE SEQUENCE [LARGE SCALE GENOMIC DNA]</scope>
    <source>
        <strain evidence="6 7">IPO3781</strain>
    </source>
</reference>
<organism evidence="6 7">
    <name type="scientific">Pseudomonas yamanorum</name>
    <dbReference type="NCBI Taxonomy" id="515393"/>
    <lineage>
        <taxon>Bacteria</taxon>
        <taxon>Pseudomonadati</taxon>
        <taxon>Pseudomonadota</taxon>
        <taxon>Gammaproteobacteria</taxon>
        <taxon>Pseudomonadales</taxon>
        <taxon>Pseudomonadaceae</taxon>
        <taxon>Pseudomonas</taxon>
    </lineage>
</organism>
<dbReference type="Proteomes" id="UP000537188">
    <property type="component" value="Unassembled WGS sequence"/>
</dbReference>
<evidence type="ECO:0000256" key="4">
    <source>
        <dbReference type="PROSITE-ProRule" id="PRU00335"/>
    </source>
</evidence>
<evidence type="ECO:0000256" key="2">
    <source>
        <dbReference type="ARBA" id="ARBA00023125"/>
    </source>
</evidence>
<dbReference type="SUPFAM" id="SSF48498">
    <property type="entry name" value="Tetracyclin repressor-like, C-terminal domain"/>
    <property type="match status" value="1"/>
</dbReference>
<dbReference type="EMBL" id="JACARF010000023">
    <property type="protein sequence ID" value="NWE77765.1"/>
    <property type="molecule type" value="Genomic_DNA"/>
</dbReference>
<dbReference type="InterPro" id="IPR050109">
    <property type="entry name" value="HTH-type_TetR-like_transc_reg"/>
</dbReference>
<dbReference type="Pfam" id="PF00440">
    <property type="entry name" value="TetR_N"/>
    <property type="match status" value="1"/>
</dbReference>